<dbReference type="EMBL" id="SSNT01000007">
    <property type="protein sequence ID" value="THF80258.1"/>
    <property type="molecule type" value="Genomic_DNA"/>
</dbReference>
<accession>A0A4V3WFH0</accession>
<feature type="transmembrane region" description="Helical" evidence="7">
    <location>
        <begin position="29"/>
        <end position="48"/>
    </location>
</feature>
<keyword evidence="4 7" id="KW-0812">Transmembrane</keyword>
<organism evidence="8 9">
    <name type="scientific">Metabacillus sediminilitoris</name>
    <dbReference type="NCBI Taxonomy" id="2567941"/>
    <lineage>
        <taxon>Bacteria</taxon>
        <taxon>Bacillati</taxon>
        <taxon>Bacillota</taxon>
        <taxon>Bacilli</taxon>
        <taxon>Bacillales</taxon>
        <taxon>Bacillaceae</taxon>
        <taxon>Metabacillus</taxon>
    </lineage>
</organism>
<dbReference type="InterPro" id="IPR035906">
    <property type="entry name" value="MetI-like_sf"/>
</dbReference>
<keyword evidence="6 7" id="KW-0472">Membrane</keyword>
<dbReference type="AlphaFoldDB" id="A0A4V3WFH0"/>
<gene>
    <name evidence="8" type="ORF">E6W99_10355</name>
</gene>
<protein>
    <submittedName>
        <fullName evidence="8">ABC transporter permease subunit</fullName>
    </submittedName>
</protein>
<evidence type="ECO:0000256" key="4">
    <source>
        <dbReference type="ARBA" id="ARBA00022692"/>
    </source>
</evidence>
<sequence>MAFTVLKQANLSWILEGNTLGNFFVKKRVQSLLVISLLLLVSYGSILITEFDVIAGLNSIPNAITWGISNFYPTMESLEKLPSILEKLQETVLISIAAASVAAIFAIVFAIIGSKTTRMNGVLSTFSRGIATLFRNIDVAAWSMILLFSFGQSSLTGYFALFFVSFGFLTRAFMETIDEVGVGSVEALTSTGASYTSTIIHSVIPSCIPQIISWVLFMIETNIRSATLVGILTGTGIGFSFDLFYKSLNYNAASLVVLTIVVTILTIEFISNYVRRVIL</sequence>
<dbReference type="Proteomes" id="UP000310334">
    <property type="component" value="Unassembled WGS sequence"/>
</dbReference>
<reference evidence="8 9" key="1">
    <citation type="submission" date="2019-04" db="EMBL/GenBank/DDBJ databases">
        <title>Bacillus sediminilitoris sp. nov., isolated from a tidal flat sediment on the East China Sea.</title>
        <authorList>
            <person name="Wei Y."/>
            <person name="Mao H."/>
            <person name="Fang J."/>
        </authorList>
    </citation>
    <scope>NUCLEOTIDE SEQUENCE [LARGE SCALE GENOMIC DNA]</scope>
    <source>
        <strain evidence="8 9">DSL-17</strain>
    </source>
</reference>
<dbReference type="InterPro" id="IPR000515">
    <property type="entry name" value="MetI-like"/>
</dbReference>
<feature type="transmembrane region" description="Helical" evidence="7">
    <location>
        <begin position="194"/>
        <end position="219"/>
    </location>
</feature>
<dbReference type="SUPFAM" id="SSF161098">
    <property type="entry name" value="MetI-like"/>
    <property type="match status" value="1"/>
</dbReference>
<dbReference type="PANTHER" id="PTHR30043:SF1">
    <property type="entry name" value="ABC TRANSPORT SYSTEM PERMEASE PROTEIN P69"/>
    <property type="match status" value="1"/>
</dbReference>
<keyword evidence="5 7" id="KW-1133">Transmembrane helix</keyword>
<feature type="transmembrane region" description="Helical" evidence="7">
    <location>
        <begin position="226"/>
        <end position="245"/>
    </location>
</feature>
<evidence type="ECO:0000256" key="1">
    <source>
        <dbReference type="ARBA" id="ARBA00004651"/>
    </source>
</evidence>
<feature type="transmembrane region" description="Helical" evidence="7">
    <location>
        <begin position="92"/>
        <end position="113"/>
    </location>
</feature>
<keyword evidence="9" id="KW-1185">Reference proteome</keyword>
<comment type="subcellular location">
    <subcellularLocation>
        <location evidence="1 7">Cell membrane</location>
        <topology evidence="1 7">Multi-pass membrane protein</topology>
    </subcellularLocation>
</comment>
<feature type="transmembrane region" description="Helical" evidence="7">
    <location>
        <begin position="251"/>
        <end position="274"/>
    </location>
</feature>
<dbReference type="GO" id="GO:0055085">
    <property type="term" value="P:transmembrane transport"/>
    <property type="evidence" value="ECO:0007669"/>
    <property type="project" value="InterPro"/>
</dbReference>
<keyword evidence="3" id="KW-1003">Cell membrane</keyword>
<dbReference type="OrthoDB" id="358217at2"/>
<comment type="similarity">
    <text evidence="7">Belongs to the binding-protein-dependent transport system permease family.</text>
</comment>
<dbReference type="Pfam" id="PF00528">
    <property type="entry name" value="BPD_transp_1"/>
    <property type="match status" value="1"/>
</dbReference>
<evidence type="ECO:0000256" key="6">
    <source>
        <dbReference type="ARBA" id="ARBA00023136"/>
    </source>
</evidence>
<evidence type="ECO:0000313" key="8">
    <source>
        <dbReference type="EMBL" id="THF80258.1"/>
    </source>
</evidence>
<keyword evidence="2 7" id="KW-0813">Transport</keyword>
<evidence type="ECO:0000313" key="9">
    <source>
        <dbReference type="Proteomes" id="UP000310334"/>
    </source>
</evidence>
<evidence type="ECO:0000256" key="2">
    <source>
        <dbReference type="ARBA" id="ARBA00022448"/>
    </source>
</evidence>
<dbReference type="GO" id="GO:0005886">
    <property type="term" value="C:plasma membrane"/>
    <property type="evidence" value="ECO:0007669"/>
    <property type="project" value="UniProtKB-SubCell"/>
</dbReference>
<dbReference type="PROSITE" id="PS50928">
    <property type="entry name" value="ABC_TM1"/>
    <property type="match status" value="1"/>
</dbReference>
<comment type="caution">
    <text evidence="8">The sequence shown here is derived from an EMBL/GenBank/DDBJ whole genome shotgun (WGS) entry which is preliminary data.</text>
</comment>
<name>A0A4V3WFH0_9BACI</name>
<evidence type="ECO:0000256" key="7">
    <source>
        <dbReference type="RuleBase" id="RU363032"/>
    </source>
</evidence>
<proteinExistence type="inferred from homology"/>
<dbReference type="PANTHER" id="PTHR30043">
    <property type="entry name" value="PHOSPHONATES TRANSPORT SYSTEM PERMEASE PROTEIN"/>
    <property type="match status" value="1"/>
</dbReference>
<dbReference type="Gene3D" id="1.10.3720.10">
    <property type="entry name" value="MetI-like"/>
    <property type="match status" value="1"/>
</dbReference>
<evidence type="ECO:0000256" key="3">
    <source>
        <dbReference type="ARBA" id="ARBA00022475"/>
    </source>
</evidence>
<evidence type="ECO:0000256" key="5">
    <source>
        <dbReference type="ARBA" id="ARBA00022989"/>
    </source>
</evidence>